<dbReference type="InterPro" id="IPR036390">
    <property type="entry name" value="WH_DNA-bd_sf"/>
</dbReference>
<evidence type="ECO:0000259" key="1">
    <source>
        <dbReference type="PROSITE" id="PS50995"/>
    </source>
</evidence>
<dbReference type="SUPFAM" id="SSF46785">
    <property type="entry name" value="Winged helix' DNA-binding domain"/>
    <property type="match status" value="1"/>
</dbReference>
<dbReference type="RefSeq" id="WP_120697931.1">
    <property type="nucleotide sequence ID" value="NZ_RBDX01000011.1"/>
</dbReference>
<dbReference type="GO" id="GO:0006950">
    <property type="term" value="P:response to stress"/>
    <property type="evidence" value="ECO:0007669"/>
    <property type="project" value="TreeGrafter"/>
</dbReference>
<comment type="caution">
    <text evidence="2">The sequence shown here is derived from an EMBL/GenBank/DDBJ whole genome shotgun (WGS) entry which is preliminary data.</text>
</comment>
<feature type="domain" description="HTH marR-type" evidence="1">
    <location>
        <begin position="17"/>
        <end position="149"/>
    </location>
</feature>
<dbReference type="PROSITE" id="PS50995">
    <property type="entry name" value="HTH_MARR_2"/>
    <property type="match status" value="1"/>
</dbReference>
<evidence type="ECO:0000313" key="5">
    <source>
        <dbReference type="Proteomes" id="UP000275024"/>
    </source>
</evidence>
<name>A0A3A9W6M3_9ACTN</name>
<evidence type="ECO:0000313" key="2">
    <source>
        <dbReference type="EMBL" id="RKN08352.1"/>
    </source>
</evidence>
<proteinExistence type="predicted"/>
<dbReference type="InterPro" id="IPR000835">
    <property type="entry name" value="HTH_MarR-typ"/>
</dbReference>
<sequence>MSADGPRWLDDEERETWMALVGTLVRLPAALDAQLQRDAGISHFAYQVLAGLSMVPGRTLRMSELATFTEGSLSRLSHVVARLERRGWVTRRPDPADGRCTLATLTEAGWEKVVATAPGHVAEVRRLVFDPLSGEQQRLLREIGRRINASIDASVDAASIAPEGAPAPPLTQGERS</sequence>
<dbReference type="InterPro" id="IPR036388">
    <property type="entry name" value="WH-like_DNA-bd_sf"/>
</dbReference>
<protein>
    <submittedName>
        <fullName evidence="2">MarR family transcriptional regulator</fullName>
    </submittedName>
</protein>
<dbReference type="PANTHER" id="PTHR33164">
    <property type="entry name" value="TRANSCRIPTIONAL REGULATOR, MARR FAMILY"/>
    <property type="match status" value="1"/>
</dbReference>
<dbReference type="Gene3D" id="1.10.10.10">
    <property type="entry name" value="Winged helix-like DNA-binding domain superfamily/Winged helix DNA-binding domain"/>
    <property type="match status" value="1"/>
</dbReference>
<dbReference type="GO" id="GO:0003700">
    <property type="term" value="F:DNA-binding transcription factor activity"/>
    <property type="evidence" value="ECO:0007669"/>
    <property type="project" value="InterPro"/>
</dbReference>
<dbReference type="AlphaFoldDB" id="A0A3A9W6M3"/>
<dbReference type="Proteomes" id="UP000268652">
    <property type="component" value="Unassembled WGS sequence"/>
</dbReference>
<dbReference type="EMBL" id="RBDX01000011">
    <property type="protein sequence ID" value="RKN08352.1"/>
    <property type="molecule type" value="Genomic_DNA"/>
</dbReference>
<reference evidence="4 5" key="1">
    <citation type="submission" date="2018-09" db="EMBL/GenBank/DDBJ databases">
        <title>Streptomyces sp. nov. DS1-2, an endophytic actinomycete isolated from roots of Dendrobium scabrilingue.</title>
        <authorList>
            <person name="Kuncharoen N."/>
            <person name="Kudo T."/>
            <person name="Ohkuma M."/>
            <person name="Yuki M."/>
            <person name="Tanasupawat S."/>
        </authorList>
    </citation>
    <scope>NUCLEOTIDE SEQUENCE [LARGE SCALE GENOMIC DNA]</scope>
    <source>
        <strain evidence="2 5">AZ1-7</strain>
        <strain evidence="3 4">DS1-2</strain>
    </source>
</reference>
<organism evidence="2 5">
    <name type="scientific">Streptomyces radicis</name>
    <dbReference type="NCBI Taxonomy" id="1750517"/>
    <lineage>
        <taxon>Bacteria</taxon>
        <taxon>Bacillati</taxon>
        <taxon>Actinomycetota</taxon>
        <taxon>Actinomycetes</taxon>
        <taxon>Kitasatosporales</taxon>
        <taxon>Streptomycetaceae</taxon>
        <taxon>Streptomyces</taxon>
    </lineage>
</organism>
<evidence type="ECO:0000313" key="4">
    <source>
        <dbReference type="Proteomes" id="UP000268652"/>
    </source>
</evidence>
<evidence type="ECO:0000313" key="3">
    <source>
        <dbReference type="EMBL" id="RKN21612.1"/>
    </source>
</evidence>
<dbReference type="OrthoDB" id="8635520at2"/>
<dbReference type="InterPro" id="IPR039422">
    <property type="entry name" value="MarR/SlyA-like"/>
</dbReference>
<dbReference type="Proteomes" id="UP000275024">
    <property type="component" value="Unassembled WGS sequence"/>
</dbReference>
<dbReference type="PANTHER" id="PTHR33164:SF99">
    <property type="entry name" value="MARR FAMILY REGULATORY PROTEIN"/>
    <property type="match status" value="1"/>
</dbReference>
<keyword evidence="4" id="KW-1185">Reference proteome</keyword>
<dbReference type="SMART" id="SM00347">
    <property type="entry name" value="HTH_MARR"/>
    <property type="match status" value="1"/>
</dbReference>
<dbReference type="EMBL" id="RBDY01000011">
    <property type="protein sequence ID" value="RKN21612.1"/>
    <property type="molecule type" value="Genomic_DNA"/>
</dbReference>
<dbReference type="Pfam" id="PF12802">
    <property type="entry name" value="MarR_2"/>
    <property type="match status" value="1"/>
</dbReference>
<gene>
    <name evidence="3" type="ORF">D7318_16905</name>
    <name evidence="2" type="ORF">D7319_15560</name>
</gene>
<accession>A0A3A9W6M3</accession>